<keyword evidence="7" id="KW-0472">Membrane</keyword>
<evidence type="ECO:0000256" key="2">
    <source>
        <dbReference type="ARBA" id="ARBA00023015"/>
    </source>
</evidence>
<dbReference type="InterPro" id="IPR014284">
    <property type="entry name" value="RNA_pol_sigma-70_dom"/>
</dbReference>
<evidence type="ECO:0000256" key="1">
    <source>
        <dbReference type="ARBA" id="ARBA00010641"/>
    </source>
</evidence>
<evidence type="ECO:0000256" key="3">
    <source>
        <dbReference type="ARBA" id="ARBA00023082"/>
    </source>
</evidence>
<dbReference type="InterPro" id="IPR027383">
    <property type="entry name" value="Znf_put"/>
</dbReference>
<feature type="region of interest" description="Disordered" evidence="6">
    <location>
        <begin position="1"/>
        <end position="24"/>
    </location>
</feature>
<dbReference type="GO" id="GO:0016987">
    <property type="term" value="F:sigma factor activity"/>
    <property type="evidence" value="ECO:0007669"/>
    <property type="project" value="UniProtKB-KW"/>
</dbReference>
<gene>
    <name evidence="11" type="ordered locus">Snas_0803</name>
</gene>
<evidence type="ECO:0000256" key="4">
    <source>
        <dbReference type="ARBA" id="ARBA00023125"/>
    </source>
</evidence>
<dbReference type="EMBL" id="CP001778">
    <property type="protein sequence ID" value="ADD40515.1"/>
    <property type="molecule type" value="Genomic_DNA"/>
</dbReference>
<dbReference type="InterPro" id="IPR013324">
    <property type="entry name" value="RNA_pol_sigma_r3/r4-like"/>
</dbReference>
<dbReference type="Gene3D" id="1.10.1740.10">
    <property type="match status" value="1"/>
</dbReference>
<feature type="domain" description="RNA polymerase sigma-70 region 2" evidence="8">
    <location>
        <begin position="42"/>
        <end position="109"/>
    </location>
</feature>
<dbReference type="InterPro" id="IPR013249">
    <property type="entry name" value="RNA_pol_sigma70_r4_t2"/>
</dbReference>
<dbReference type="STRING" id="446470.Snas_0803"/>
<organism evidence="11 12">
    <name type="scientific">Stackebrandtia nassauensis (strain DSM 44728 / CIP 108903 / NRRL B-16338 / NBRC 102104 / LLR-40K-21)</name>
    <dbReference type="NCBI Taxonomy" id="446470"/>
    <lineage>
        <taxon>Bacteria</taxon>
        <taxon>Bacillati</taxon>
        <taxon>Actinomycetota</taxon>
        <taxon>Actinomycetes</taxon>
        <taxon>Glycomycetales</taxon>
        <taxon>Glycomycetaceae</taxon>
        <taxon>Stackebrandtia</taxon>
    </lineage>
</organism>
<evidence type="ECO:0000313" key="11">
    <source>
        <dbReference type="EMBL" id="ADD40515.1"/>
    </source>
</evidence>
<dbReference type="Proteomes" id="UP000000844">
    <property type="component" value="Chromosome"/>
</dbReference>
<dbReference type="KEGG" id="sna:Snas_0803"/>
<feature type="transmembrane region" description="Helical" evidence="7">
    <location>
        <begin position="316"/>
        <end position="336"/>
    </location>
</feature>
<evidence type="ECO:0000313" key="12">
    <source>
        <dbReference type="Proteomes" id="UP000000844"/>
    </source>
</evidence>
<dbReference type="InterPro" id="IPR039425">
    <property type="entry name" value="RNA_pol_sigma-70-like"/>
</dbReference>
<feature type="compositionally biased region" description="Acidic residues" evidence="6">
    <location>
        <begin position="353"/>
        <end position="378"/>
    </location>
</feature>
<dbReference type="Pfam" id="PF13490">
    <property type="entry name" value="zf-HC2"/>
    <property type="match status" value="1"/>
</dbReference>
<feature type="region of interest" description="Disordered" evidence="6">
    <location>
        <begin position="337"/>
        <end position="452"/>
    </location>
</feature>
<evidence type="ECO:0000256" key="7">
    <source>
        <dbReference type="SAM" id="Phobius"/>
    </source>
</evidence>
<accession>D3Q810</accession>
<dbReference type="InterPro" id="IPR013325">
    <property type="entry name" value="RNA_pol_sigma_r2"/>
</dbReference>
<dbReference type="SUPFAM" id="SSF88946">
    <property type="entry name" value="Sigma2 domain of RNA polymerase sigma factors"/>
    <property type="match status" value="1"/>
</dbReference>
<keyword evidence="3" id="KW-0731">Sigma factor</keyword>
<dbReference type="Pfam" id="PF08281">
    <property type="entry name" value="Sigma70_r4_2"/>
    <property type="match status" value="1"/>
</dbReference>
<protein>
    <submittedName>
        <fullName evidence="11">RNA polymerase, sigma-24 subunit, ECF subfamily</fullName>
    </submittedName>
</protein>
<dbReference type="GO" id="GO:0006352">
    <property type="term" value="P:DNA-templated transcription initiation"/>
    <property type="evidence" value="ECO:0007669"/>
    <property type="project" value="InterPro"/>
</dbReference>
<proteinExistence type="inferred from homology"/>
<dbReference type="GO" id="GO:0003677">
    <property type="term" value="F:DNA binding"/>
    <property type="evidence" value="ECO:0007669"/>
    <property type="project" value="UniProtKB-KW"/>
</dbReference>
<comment type="similarity">
    <text evidence="1">Belongs to the sigma-70 factor family. ECF subfamily.</text>
</comment>
<keyword evidence="4" id="KW-0238">DNA-binding</keyword>
<dbReference type="Pfam" id="PF04542">
    <property type="entry name" value="Sigma70_r2"/>
    <property type="match status" value="1"/>
</dbReference>
<feature type="domain" description="RNA polymerase sigma factor 70 region 4 type 2" evidence="9">
    <location>
        <begin position="139"/>
        <end position="189"/>
    </location>
</feature>
<feature type="domain" description="Putative zinc-finger" evidence="10">
    <location>
        <begin position="206"/>
        <end position="239"/>
    </location>
</feature>
<keyword evidence="2" id="KW-0805">Transcription regulation</keyword>
<dbReference type="SUPFAM" id="SSF88659">
    <property type="entry name" value="Sigma3 and sigma4 domains of RNA polymerase sigma factors"/>
    <property type="match status" value="1"/>
</dbReference>
<evidence type="ECO:0000259" key="8">
    <source>
        <dbReference type="Pfam" id="PF04542"/>
    </source>
</evidence>
<evidence type="ECO:0000259" key="9">
    <source>
        <dbReference type="Pfam" id="PF08281"/>
    </source>
</evidence>
<dbReference type="Gene3D" id="1.10.10.10">
    <property type="entry name" value="Winged helix-like DNA-binding domain superfamily/Winged helix DNA-binding domain"/>
    <property type="match status" value="1"/>
</dbReference>
<reference evidence="11 12" key="1">
    <citation type="journal article" date="2009" name="Stand. Genomic Sci.">
        <title>Complete genome sequence of Stackebrandtia nassauensis type strain (LLR-40K-21).</title>
        <authorList>
            <person name="Munk C."/>
            <person name="Lapidus A."/>
            <person name="Copeland A."/>
            <person name="Jando M."/>
            <person name="Mayilraj S."/>
            <person name="Glavina Del Rio T."/>
            <person name="Nolan M."/>
            <person name="Chen F."/>
            <person name="Lucas S."/>
            <person name="Tice H."/>
            <person name="Cheng J.F."/>
            <person name="Han C."/>
            <person name="Detter J.C."/>
            <person name="Bruce D."/>
            <person name="Goodwin L."/>
            <person name="Chain P."/>
            <person name="Pitluck S."/>
            <person name="Goker M."/>
            <person name="Ovchinikova G."/>
            <person name="Pati A."/>
            <person name="Ivanova N."/>
            <person name="Mavromatis K."/>
            <person name="Chen A."/>
            <person name="Palaniappan K."/>
            <person name="Land M."/>
            <person name="Hauser L."/>
            <person name="Chang Y.J."/>
            <person name="Jeffries C.D."/>
            <person name="Bristow J."/>
            <person name="Eisen J.A."/>
            <person name="Markowitz V."/>
            <person name="Hugenholtz P."/>
            <person name="Kyrpides N.C."/>
            <person name="Klenk H.P."/>
        </authorList>
    </citation>
    <scope>NUCLEOTIDE SEQUENCE [LARGE SCALE GENOMIC DNA]</scope>
    <source>
        <strain evidence="12">DSM 44728 / CIP 108903 / NRRL B-16338 / NBRC 102104 / LLR-40K-21</strain>
    </source>
</reference>
<dbReference type="eggNOG" id="COG1595">
    <property type="taxonomic scope" value="Bacteria"/>
</dbReference>
<evidence type="ECO:0000256" key="5">
    <source>
        <dbReference type="ARBA" id="ARBA00023163"/>
    </source>
</evidence>
<dbReference type="RefSeq" id="WP_013016086.1">
    <property type="nucleotide sequence ID" value="NC_013947.1"/>
</dbReference>
<dbReference type="NCBIfam" id="TIGR02937">
    <property type="entry name" value="sigma70-ECF"/>
    <property type="match status" value="1"/>
</dbReference>
<keyword evidence="7" id="KW-1133">Transmembrane helix</keyword>
<feature type="compositionally biased region" description="Polar residues" evidence="6">
    <location>
        <begin position="420"/>
        <end position="438"/>
    </location>
</feature>
<dbReference type="HOGENOM" id="CLU_306068_0_0_11"/>
<keyword evidence="7" id="KW-0812">Transmembrane</keyword>
<dbReference type="PANTHER" id="PTHR43133">
    <property type="entry name" value="RNA POLYMERASE ECF-TYPE SIGMA FACTO"/>
    <property type="match status" value="1"/>
</dbReference>
<name>D3Q810_STANL</name>
<dbReference type="InterPro" id="IPR036388">
    <property type="entry name" value="WH-like_DNA-bd_sf"/>
</dbReference>
<keyword evidence="5" id="KW-0804">Transcription</keyword>
<dbReference type="PANTHER" id="PTHR43133:SF8">
    <property type="entry name" value="RNA POLYMERASE SIGMA FACTOR HI_1459-RELATED"/>
    <property type="match status" value="1"/>
</dbReference>
<dbReference type="CDD" id="cd06171">
    <property type="entry name" value="Sigma70_r4"/>
    <property type="match status" value="1"/>
</dbReference>
<keyword evidence="12" id="KW-1185">Reference proteome</keyword>
<dbReference type="InterPro" id="IPR007627">
    <property type="entry name" value="RNA_pol_sigma70_r2"/>
</dbReference>
<evidence type="ECO:0000256" key="6">
    <source>
        <dbReference type="SAM" id="MobiDB-lite"/>
    </source>
</evidence>
<sequence length="831" mass="87595">MGSAQPPGEPRPSGDTGPVEQPSDAELIAATRSGDTTAYGQLYERHVHAARKLGRILARDAAEADDLTSETFAKVLATLRAGRGPDLAFRAYLLTTLRNTFYDRTRRDKKVEFTDDMTRHDPGEDFVDTAVAGQERRYAARAFHRLPERWQVVLWHTEVEGESAAEVAPLLGLSPNGVSALAYRARERLRQMYLQEHIADSPGATCRWTADRLGARVRGGLSNRDETKVDDHLEECTACKLLFVELAEVNSGMRGVLAPVILGLAAPAYLGGTALKSAVLAGWFGGVGVWVKSTFGWIWRPVNWARRGIQQMGGKGAAIAGGTAAVAGILALILVANNTTPPPEPPAQAQEPPVEDEQEQDEDEQDEPSDDAPDDQPSDEEKEKQKDEEDEPDPPARPTKFSVGTDLTSADLTAGGTGTLPITVTAPKQTTESGSAGPTTGRLAAAGPTTENLVTGFNPRLLTEPEDVMTLTLSFGEGISSPGGDAGDGWSCQPGEGELTCVRAELKPGQSTTAQIPLDVAPEVTGFHDIDVSVVSDNLKGTKTLRVPVAPVGMRTAYASHDATGVASAGNTLLTCVPKKHCRHAAADNHTSVMKSYAAEDHPGGLDGGNAVSGARLNIPAGAKVLWAGLHWTASGHHAMPDVKISTPGGGWQNVGAQRQFSGIERPVKQSVADITGMVWGSGEYYVAADKHALPKGIFKYAGWSITAVYQLPGAGPRETAVYEGLAQPRAEDTLSVSLPGAGESQLAYTVWDGDRTLAGDNFAINGTTVGDAGNFAHGVSESALEGADWNTFGVDVGTAEASHGDDAHATIFTGSDPLEIGVLALSTPPP</sequence>
<evidence type="ECO:0000259" key="10">
    <source>
        <dbReference type="Pfam" id="PF13490"/>
    </source>
</evidence>
<dbReference type="AlphaFoldDB" id="D3Q810"/>